<gene>
    <name evidence="4" type="ORF">OTI717_LOCUS9751</name>
    <name evidence="3" type="ORF">RFH988_LOCUS479</name>
</gene>
<dbReference type="SMART" id="SM00612">
    <property type="entry name" value="Kelch"/>
    <property type="match status" value="4"/>
</dbReference>
<dbReference type="SUPFAM" id="SSF117281">
    <property type="entry name" value="Kelch motif"/>
    <property type="match status" value="2"/>
</dbReference>
<name>A0A813N9I4_9BILA</name>
<evidence type="ECO:0000313" key="3">
    <source>
        <dbReference type="EMBL" id="CAF0736683.1"/>
    </source>
</evidence>
<keyword evidence="2" id="KW-0677">Repeat</keyword>
<dbReference type="Pfam" id="PF24681">
    <property type="entry name" value="Kelch_KLHDC2_KLHL20_DRC7"/>
    <property type="match status" value="2"/>
</dbReference>
<dbReference type="EMBL" id="CAJOAX010000844">
    <property type="protein sequence ID" value="CAF3657990.1"/>
    <property type="molecule type" value="Genomic_DNA"/>
</dbReference>
<evidence type="ECO:0000313" key="5">
    <source>
        <dbReference type="Proteomes" id="UP000663882"/>
    </source>
</evidence>
<dbReference type="AlphaFoldDB" id="A0A813N9I4"/>
<dbReference type="InterPro" id="IPR006652">
    <property type="entry name" value="Kelch_1"/>
</dbReference>
<dbReference type="PANTHER" id="PTHR46093">
    <property type="entry name" value="ACYL-COA-BINDING DOMAIN-CONTAINING PROTEIN 5"/>
    <property type="match status" value="1"/>
</dbReference>
<comment type="caution">
    <text evidence="3">The sequence shown here is derived from an EMBL/GenBank/DDBJ whole genome shotgun (WGS) entry which is preliminary data.</text>
</comment>
<sequence>MWTNESLAWSRIETINSPPQARSGHSAVVYNGSMYIFGGLGEYRFNDLFKFNFESHTWTEIKLIDESKVPSKRCKHSACIYQDMMYIFGGWDSSGKLNDMYRYIFDRNQWEIVSCSNPPRARSAHSVAIYQNYMYLFGGIGDNKFNDMYRFSFKTNQWSIVNQRNPPPRRSSYGGAHIYNDRLYVVCGLGCGKFNDCHSFDFRTLEWTELKYSDDSCVIPAKRGRHTCILSGANLYMFGGYVGIQRSNELFVLNLQTNQWKQLKLDSNIPAAREGHSAVLYNGYMWLFGGWHDNGWYNDIYTLGPL</sequence>
<protein>
    <submittedName>
        <fullName evidence="3">Uncharacterized protein</fullName>
    </submittedName>
</protein>
<dbReference type="EMBL" id="CAJNOO010000007">
    <property type="protein sequence ID" value="CAF0736683.1"/>
    <property type="molecule type" value="Genomic_DNA"/>
</dbReference>
<proteinExistence type="predicted"/>
<dbReference type="OrthoDB" id="10250130at2759"/>
<evidence type="ECO:0000313" key="4">
    <source>
        <dbReference type="EMBL" id="CAF3657990.1"/>
    </source>
</evidence>
<reference evidence="3" key="1">
    <citation type="submission" date="2021-02" db="EMBL/GenBank/DDBJ databases">
        <authorList>
            <person name="Nowell W R."/>
        </authorList>
    </citation>
    <scope>NUCLEOTIDE SEQUENCE</scope>
</reference>
<dbReference type="InterPro" id="IPR015915">
    <property type="entry name" value="Kelch-typ_b-propeller"/>
</dbReference>
<dbReference type="Proteomes" id="UP000663823">
    <property type="component" value="Unassembled WGS sequence"/>
</dbReference>
<keyword evidence="1" id="KW-0880">Kelch repeat</keyword>
<dbReference type="Proteomes" id="UP000663882">
    <property type="component" value="Unassembled WGS sequence"/>
</dbReference>
<dbReference type="PANTHER" id="PTHR46093:SF18">
    <property type="entry name" value="FIBRONECTIN TYPE-III DOMAIN-CONTAINING PROTEIN"/>
    <property type="match status" value="1"/>
</dbReference>
<evidence type="ECO:0000256" key="2">
    <source>
        <dbReference type="ARBA" id="ARBA00022737"/>
    </source>
</evidence>
<dbReference type="Gene3D" id="2.120.10.80">
    <property type="entry name" value="Kelch-type beta propeller"/>
    <property type="match status" value="2"/>
</dbReference>
<evidence type="ECO:0000256" key="1">
    <source>
        <dbReference type="ARBA" id="ARBA00022441"/>
    </source>
</evidence>
<accession>A0A813N9I4</accession>
<organism evidence="3 5">
    <name type="scientific">Rotaria sordida</name>
    <dbReference type="NCBI Taxonomy" id="392033"/>
    <lineage>
        <taxon>Eukaryota</taxon>
        <taxon>Metazoa</taxon>
        <taxon>Spiralia</taxon>
        <taxon>Gnathifera</taxon>
        <taxon>Rotifera</taxon>
        <taxon>Eurotatoria</taxon>
        <taxon>Bdelloidea</taxon>
        <taxon>Philodinida</taxon>
        <taxon>Philodinidae</taxon>
        <taxon>Rotaria</taxon>
    </lineage>
</organism>